<proteinExistence type="predicted"/>
<evidence type="ECO:0000313" key="1">
    <source>
        <dbReference type="EMBL" id="KAL2057110.1"/>
    </source>
</evidence>
<comment type="caution">
    <text evidence="1">The sequence shown here is derived from an EMBL/GenBank/DDBJ whole genome shotgun (WGS) entry which is preliminary data.</text>
</comment>
<gene>
    <name evidence="1" type="ORF">ABVK25_002849</name>
</gene>
<evidence type="ECO:0000313" key="2">
    <source>
        <dbReference type="Proteomes" id="UP001590951"/>
    </source>
</evidence>
<name>A0ABR4BH07_9LECA</name>
<dbReference type="Proteomes" id="UP001590951">
    <property type="component" value="Unassembled WGS sequence"/>
</dbReference>
<keyword evidence="2" id="KW-1185">Reference proteome</keyword>
<sequence length="129" mass="14745">MSLRKEDLESFEAVCNDPQLSKCVKTLEYDAVGFSTELTKDEYMEGLWTQILPMTITNNSANETPFDCPDSQVNEFVEIIRNALKNSNIAARDLRNSKRLHSSLQAISSGLSEPYTRSRCRRAECYLKR</sequence>
<protein>
    <submittedName>
        <fullName evidence="1">Uncharacterized protein</fullName>
    </submittedName>
</protein>
<reference evidence="1 2" key="1">
    <citation type="submission" date="2024-09" db="EMBL/GenBank/DDBJ databases">
        <title>Rethinking Asexuality: The Enigmatic Case of Functional Sexual Genes in Lepraria (Stereocaulaceae).</title>
        <authorList>
            <person name="Doellman M."/>
            <person name="Sun Y."/>
            <person name="Barcenas-Pena A."/>
            <person name="Lumbsch H.T."/>
            <person name="Grewe F."/>
        </authorList>
    </citation>
    <scope>NUCLEOTIDE SEQUENCE [LARGE SCALE GENOMIC DNA]</scope>
    <source>
        <strain evidence="1 2">Grewe 0041</strain>
    </source>
</reference>
<organism evidence="1 2">
    <name type="scientific">Lepraria finkii</name>
    <dbReference type="NCBI Taxonomy" id="1340010"/>
    <lineage>
        <taxon>Eukaryota</taxon>
        <taxon>Fungi</taxon>
        <taxon>Dikarya</taxon>
        <taxon>Ascomycota</taxon>
        <taxon>Pezizomycotina</taxon>
        <taxon>Lecanoromycetes</taxon>
        <taxon>OSLEUM clade</taxon>
        <taxon>Lecanoromycetidae</taxon>
        <taxon>Lecanorales</taxon>
        <taxon>Lecanorineae</taxon>
        <taxon>Stereocaulaceae</taxon>
        <taxon>Lepraria</taxon>
    </lineage>
</organism>
<dbReference type="EMBL" id="JBHFEH010000006">
    <property type="protein sequence ID" value="KAL2057110.1"/>
    <property type="molecule type" value="Genomic_DNA"/>
</dbReference>
<accession>A0ABR4BH07</accession>